<organism evidence="10 11">
    <name type="scientific">Dielma fastidiosa</name>
    <dbReference type="NCBI Taxonomy" id="1034346"/>
    <lineage>
        <taxon>Bacteria</taxon>
        <taxon>Bacillati</taxon>
        <taxon>Bacillota</taxon>
        <taxon>Erysipelotrichia</taxon>
        <taxon>Erysipelotrichales</taxon>
        <taxon>Erysipelotrichaceae</taxon>
        <taxon>Dielma</taxon>
    </lineage>
</organism>
<keyword evidence="8" id="KW-0051">Antiviral defense</keyword>
<feature type="domain" description="HD Cas3-type" evidence="9">
    <location>
        <begin position="10"/>
        <end position="185"/>
    </location>
</feature>
<sequence length="719" mass="82995">MSLLARSAGDRNQEQTYSDHIREVVTKSLDNLHALAFYVGEDRTELYEEILWNAAEYHDLGKLNAQNQEVLHEKNRAKKLPINHRDAGLKFLLDKDSERIEATLVYAHHRPGLPDLVREEVKDSPFRFTDCMSDSEAHLEEYLQMHNQELGNSILKTKKTKRSKTKRSSMEYRMLLSCLVDGDYTSAQGYVEPLSVSTRWSERIGKLDQYITNLSNEKENNQRNQMRKNMYYACRDADTDNPIEYCGSPVGTGKTTAVMAHMLKVAEKYKLRHIIVVLPYTNIITQTVKTLRDAVVLEDEQGKEQEVVAELHHQVDFDNSKYKYLATTWRAPIIVTTAVEFFETLASNQPAKLRKLHQLTGSAIILDEYHTMLPLKLMLPAWQWLNDLTSEWGCHICMSSATPIEFWKIKKFKKKSNQSVSSLLPPEINKQLSEFERKRVTHNILSEKLSLYKSVMELKEHVEKFYGSKIVLFNTIQNAAYFANYLKANGCDVLHLSTALKPEDQKEIIKEVKHRLENKVEYQNWYLVVTSGVECGLDISFHYGFCELNSLQNLLQLLGRICRESDFEDSFLEVFKISDDHFVPNSSFEISIEIYEEMMKLDELKDCSDNELVSIAFKEECKKSDELSEEICDGDLSCEFETVASKFKVIDEDTVTVLADKKLAEKIRSGKFVSATELQMGSVNMRRSVQKKLGLRDNDIMFLSDKQYDNFIGYMKSLV</sequence>
<dbReference type="Pfam" id="PF22590">
    <property type="entry name" value="Cas3-like_C_2"/>
    <property type="match status" value="1"/>
</dbReference>
<keyword evidence="7" id="KW-0067">ATP-binding</keyword>
<keyword evidence="4" id="KW-0547">Nucleotide-binding</keyword>
<evidence type="ECO:0000256" key="2">
    <source>
        <dbReference type="ARBA" id="ARBA00009046"/>
    </source>
</evidence>
<evidence type="ECO:0000256" key="1">
    <source>
        <dbReference type="ARBA" id="ARBA00006847"/>
    </source>
</evidence>
<dbReference type="RefSeq" id="WP_022937467.1">
    <property type="nucleotide sequence ID" value="NZ_CABKRQ010000003.1"/>
</dbReference>
<comment type="caution">
    <text evidence="10">The sequence shown here is derived from an EMBL/GenBank/DDBJ whole genome shotgun (WGS) entry which is preliminary data.</text>
</comment>
<dbReference type="GO" id="GO:0003676">
    <property type="term" value="F:nucleic acid binding"/>
    <property type="evidence" value="ECO:0007669"/>
    <property type="project" value="InterPro"/>
</dbReference>
<dbReference type="InterPro" id="IPR038257">
    <property type="entry name" value="CRISPR-assoc_Cas3_HD_sf"/>
</dbReference>
<proteinExistence type="inferred from homology"/>
<dbReference type="InterPro" id="IPR014001">
    <property type="entry name" value="Helicase_ATP-bd"/>
</dbReference>
<evidence type="ECO:0000256" key="8">
    <source>
        <dbReference type="ARBA" id="ARBA00023118"/>
    </source>
</evidence>
<dbReference type="InterPro" id="IPR054712">
    <property type="entry name" value="Cas3-like_dom"/>
</dbReference>
<keyword evidence="11" id="KW-1185">Reference proteome</keyword>
<evidence type="ECO:0000256" key="6">
    <source>
        <dbReference type="ARBA" id="ARBA00022806"/>
    </source>
</evidence>
<dbReference type="CDD" id="cd09641">
    <property type="entry name" value="Cas3''_I"/>
    <property type="match status" value="1"/>
</dbReference>
<dbReference type="PROSITE" id="PS51643">
    <property type="entry name" value="HD_CAS3"/>
    <property type="match status" value="1"/>
</dbReference>
<dbReference type="GO" id="GO:0004519">
    <property type="term" value="F:endonuclease activity"/>
    <property type="evidence" value="ECO:0007669"/>
    <property type="project" value="UniProtKB-KW"/>
</dbReference>
<dbReference type="Gene3D" id="3.40.50.300">
    <property type="entry name" value="P-loop containing nucleotide triphosphate hydrolases"/>
    <property type="match status" value="2"/>
</dbReference>
<dbReference type="OrthoDB" id="9810236at2"/>
<name>A0A318KMK0_9FIRM</name>
<evidence type="ECO:0000313" key="11">
    <source>
        <dbReference type="Proteomes" id="UP000247612"/>
    </source>
</evidence>
<dbReference type="GO" id="GO:0046872">
    <property type="term" value="F:metal ion binding"/>
    <property type="evidence" value="ECO:0007669"/>
    <property type="project" value="UniProtKB-KW"/>
</dbReference>
<dbReference type="GO" id="GO:0016787">
    <property type="term" value="F:hydrolase activity"/>
    <property type="evidence" value="ECO:0007669"/>
    <property type="project" value="UniProtKB-KW"/>
</dbReference>
<dbReference type="GO" id="GO:0005524">
    <property type="term" value="F:ATP binding"/>
    <property type="evidence" value="ECO:0007669"/>
    <property type="project" value="UniProtKB-KW"/>
</dbReference>
<protein>
    <submittedName>
        <fullName evidence="10">CRISPR/Cas system-associated endonuclease/helicase Cas3</fullName>
    </submittedName>
</protein>
<dbReference type="Proteomes" id="UP000247612">
    <property type="component" value="Unassembled WGS sequence"/>
</dbReference>
<keyword evidence="3" id="KW-0479">Metal-binding</keyword>
<dbReference type="SMART" id="SM00487">
    <property type="entry name" value="DEXDc"/>
    <property type="match status" value="1"/>
</dbReference>
<evidence type="ECO:0000256" key="3">
    <source>
        <dbReference type="ARBA" id="ARBA00022723"/>
    </source>
</evidence>
<dbReference type="GO" id="GO:0051607">
    <property type="term" value="P:defense response to virus"/>
    <property type="evidence" value="ECO:0007669"/>
    <property type="project" value="UniProtKB-KW"/>
</dbReference>
<accession>A0A318KMK0</accession>
<dbReference type="AlphaFoldDB" id="A0A318KMK0"/>
<comment type="similarity">
    <text evidence="1">In the N-terminal section; belongs to the CRISPR-associated nuclease Cas3-HD family.</text>
</comment>
<evidence type="ECO:0000256" key="7">
    <source>
        <dbReference type="ARBA" id="ARBA00022840"/>
    </source>
</evidence>
<dbReference type="InterPro" id="IPR027417">
    <property type="entry name" value="P-loop_NTPase"/>
</dbReference>
<gene>
    <name evidence="10" type="ORF">DES51_10696</name>
</gene>
<keyword evidence="10" id="KW-0255">Endonuclease</keyword>
<dbReference type="SUPFAM" id="SSF52540">
    <property type="entry name" value="P-loop containing nucleoside triphosphate hydrolases"/>
    <property type="match status" value="1"/>
</dbReference>
<reference evidence="10 11" key="1">
    <citation type="submission" date="2018-05" db="EMBL/GenBank/DDBJ databases">
        <title>Genomic Encyclopedia of Type Strains, Phase IV (KMG-IV): sequencing the most valuable type-strain genomes for metagenomic binning, comparative biology and taxonomic classification.</title>
        <authorList>
            <person name="Goeker M."/>
        </authorList>
    </citation>
    <scope>NUCLEOTIDE SEQUENCE [LARGE SCALE GENOMIC DNA]</scope>
    <source>
        <strain evidence="10 11">JC118</strain>
    </source>
</reference>
<dbReference type="EMBL" id="QJKH01000006">
    <property type="protein sequence ID" value="PXX78979.1"/>
    <property type="molecule type" value="Genomic_DNA"/>
</dbReference>
<keyword evidence="5" id="KW-0378">Hydrolase</keyword>
<evidence type="ECO:0000256" key="4">
    <source>
        <dbReference type="ARBA" id="ARBA00022741"/>
    </source>
</evidence>
<dbReference type="Pfam" id="PF00270">
    <property type="entry name" value="DEAD"/>
    <property type="match status" value="1"/>
</dbReference>
<evidence type="ECO:0000313" key="10">
    <source>
        <dbReference type="EMBL" id="PXX78979.1"/>
    </source>
</evidence>
<dbReference type="InterPro" id="IPR011545">
    <property type="entry name" value="DEAD/DEAH_box_helicase_dom"/>
</dbReference>
<keyword evidence="10" id="KW-0540">Nuclease</keyword>
<dbReference type="InterPro" id="IPR006483">
    <property type="entry name" value="CRISPR-assoc_Cas3_HD"/>
</dbReference>
<dbReference type="GO" id="GO:0004386">
    <property type="term" value="F:helicase activity"/>
    <property type="evidence" value="ECO:0007669"/>
    <property type="project" value="UniProtKB-KW"/>
</dbReference>
<dbReference type="Gene3D" id="1.10.3210.30">
    <property type="match status" value="1"/>
</dbReference>
<dbReference type="STRING" id="1034346.GCA_000313565_01152"/>
<comment type="similarity">
    <text evidence="2">In the central section; belongs to the CRISPR-associated helicase Cas3 family.</text>
</comment>
<evidence type="ECO:0000256" key="5">
    <source>
        <dbReference type="ARBA" id="ARBA00022801"/>
    </source>
</evidence>
<keyword evidence="6 10" id="KW-0347">Helicase</keyword>
<evidence type="ECO:0000259" key="9">
    <source>
        <dbReference type="PROSITE" id="PS51643"/>
    </source>
</evidence>